<organism evidence="5 6">
    <name type="scientific">Nocardia pseudobrasiliensis</name>
    <dbReference type="NCBI Taxonomy" id="45979"/>
    <lineage>
        <taxon>Bacteria</taxon>
        <taxon>Bacillati</taxon>
        <taxon>Actinomycetota</taxon>
        <taxon>Actinomycetes</taxon>
        <taxon>Mycobacteriales</taxon>
        <taxon>Nocardiaceae</taxon>
        <taxon>Nocardia</taxon>
    </lineage>
</organism>
<dbReference type="GO" id="GO:0003700">
    <property type="term" value="F:DNA-binding transcription factor activity"/>
    <property type="evidence" value="ECO:0007669"/>
    <property type="project" value="InterPro"/>
</dbReference>
<keyword evidence="2" id="KW-0238">DNA-binding</keyword>
<sequence length="232" mass="24792">MHILESEGMGLSVTDDAIAKIKAMIVSGDLRPGSRLPREADLAAELGVSRNSLREAVRALSLVRILDVRQGDGTYVASLEPNSLLDAMSFLLEFHQDDSVLEILGVRRILEPAATALAARHISEADLAHLRTLIAPEGSAVTDLVAQDLNFHAAIAAASGNKVLASLLDSLSMPTTRARIWRGITEEGAFERTVAEHRGICDAIAARDPELAHARALAHVAGVMEWLTRAAA</sequence>
<dbReference type="AlphaFoldDB" id="A0A370I4I5"/>
<keyword evidence="1" id="KW-0805">Transcription regulation</keyword>
<dbReference type="PROSITE" id="PS50949">
    <property type="entry name" value="HTH_GNTR"/>
    <property type="match status" value="1"/>
</dbReference>
<gene>
    <name evidence="5" type="ORF">DFR76_106514</name>
</gene>
<reference evidence="5 6" key="1">
    <citation type="submission" date="2018-07" db="EMBL/GenBank/DDBJ databases">
        <title>Genomic Encyclopedia of Type Strains, Phase IV (KMG-IV): sequencing the most valuable type-strain genomes for metagenomic binning, comparative biology and taxonomic classification.</title>
        <authorList>
            <person name="Goeker M."/>
        </authorList>
    </citation>
    <scope>NUCLEOTIDE SEQUENCE [LARGE SCALE GENOMIC DNA]</scope>
    <source>
        <strain evidence="5 6">DSM 44290</strain>
    </source>
</reference>
<dbReference type="CDD" id="cd07377">
    <property type="entry name" value="WHTH_GntR"/>
    <property type="match status" value="1"/>
</dbReference>
<evidence type="ECO:0000313" key="5">
    <source>
        <dbReference type="EMBL" id="RDI65642.1"/>
    </source>
</evidence>
<keyword evidence="3" id="KW-0804">Transcription</keyword>
<dbReference type="EMBL" id="QQBC01000006">
    <property type="protein sequence ID" value="RDI65642.1"/>
    <property type="molecule type" value="Genomic_DNA"/>
</dbReference>
<dbReference type="GO" id="GO:0003677">
    <property type="term" value="F:DNA binding"/>
    <property type="evidence" value="ECO:0007669"/>
    <property type="project" value="UniProtKB-KW"/>
</dbReference>
<accession>A0A370I4I5</accession>
<protein>
    <submittedName>
        <fullName evidence="5">GntR family transcriptional regulator</fullName>
    </submittedName>
</protein>
<keyword evidence="6" id="KW-1185">Reference proteome</keyword>
<dbReference type="SUPFAM" id="SSF46785">
    <property type="entry name" value="Winged helix' DNA-binding domain"/>
    <property type="match status" value="1"/>
</dbReference>
<dbReference type="InterPro" id="IPR000524">
    <property type="entry name" value="Tscrpt_reg_HTH_GntR"/>
</dbReference>
<evidence type="ECO:0000313" key="6">
    <source>
        <dbReference type="Proteomes" id="UP000254869"/>
    </source>
</evidence>
<dbReference type="Gene3D" id="1.20.120.530">
    <property type="entry name" value="GntR ligand-binding domain-like"/>
    <property type="match status" value="1"/>
</dbReference>
<dbReference type="InterPro" id="IPR036390">
    <property type="entry name" value="WH_DNA-bd_sf"/>
</dbReference>
<evidence type="ECO:0000256" key="1">
    <source>
        <dbReference type="ARBA" id="ARBA00023015"/>
    </source>
</evidence>
<proteinExistence type="predicted"/>
<dbReference type="Proteomes" id="UP000254869">
    <property type="component" value="Unassembled WGS sequence"/>
</dbReference>
<dbReference type="SUPFAM" id="SSF48008">
    <property type="entry name" value="GntR ligand-binding domain-like"/>
    <property type="match status" value="1"/>
</dbReference>
<comment type="caution">
    <text evidence="5">The sequence shown here is derived from an EMBL/GenBank/DDBJ whole genome shotgun (WGS) entry which is preliminary data.</text>
</comment>
<dbReference type="InterPro" id="IPR036388">
    <property type="entry name" value="WH-like_DNA-bd_sf"/>
</dbReference>
<feature type="domain" description="HTH gntR-type" evidence="4">
    <location>
        <begin position="11"/>
        <end position="79"/>
    </location>
</feature>
<dbReference type="STRING" id="1210086.GCA_001613105_01924"/>
<dbReference type="PRINTS" id="PR00035">
    <property type="entry name" value="HTHGNTR"/>
</dbReference>
<name>A0A370I4I5_9NOCA</name>
<dbReference type="Pfam" id="PF07729">
    <property type="entry name" value="FCD"/>
    <property type="match status" value="1"/>
</dbReference>
<dbReference type="InterPro" id="IPR011711">
    <property type="entry name" value="GntR_C"/>
</dbReference>
<dbReference type="SMART" id="SM00345">
    <property type="entry name" value="HTH_GNTR"/>
    <property type="match status" value="1"/>
</dbReference>
<dbReference type="Pfam" id="PF00392">
    <property type="entry name" value="GntR"/>
    <property type="match status" value="1"/>
</dbReference>
<dbReference type="InterPro" id="IPR008920">
    <property type="entry name" value="TF_FadR/GntR_C"/>
</dbReference>
<dbReference type="PANTHER" id="PTHR43537">
    <property type="entry name" value="TRANSCRIPTIONAL REGULATOR, GNTR FAMILY"/>
    <property type="match status" value="1"/>
</dbReference>
<evidence type="ECO:0000256" key="2">
    <source>
        <dbReference type="ARBA" id="ARBA00023125"/>
    </source>
</evidence>
<dbReference type="PANTHER" id="PTHR43537:SF5">
    <property type="entry name" value="UXU OPERON TRANSCRIPTIONAL REGULATOR"/>
    <property type="match status" value="1"/>
</dbReference>
<dbReference type="SMART" id="SM00895">
    <property type="entry name" value="FCD"/>
    <property type="match status" value="1"/>
</dbReference>
<evidence type="ECO:0000259" key="4">
    <source>
        <dbReference type="PROSITE" id="PS50949"/>
    </source>
</evidence>
<evidence type="ECO:0000256" key="3">
    <source>
        <dbReference type="ARBA" id="ARBA00023163"/>
    </source>
</evidence>
<dbReference type="Gene3D" id="1.10.10.10">
    <property type="entry name" value="Winged helix-like DNA-binding domain superfamily/Winged helix DNA-binding domain"/>
    <property type="match status" value="1"/>
</dbReference>